<dbReference type="Proteomes" id="UP000783686">
    <property type="component" value="Unassembled WGS sequence"/>
</dbReference>
<dbReference type="AlphaFoldDB" id="A0A811KV08"/>
<dbReference type="EMBL" id="CAJFDH010000004">
    <property type="protein sequence ID" value="CAD5218843.1"/>
    <property type="molecule type" value="Genomic_DNA"/>
</dbReference>
<evidence type="ECO:0000313" key="2">
    <source>
        <dbReference type="Proteomes" id="UP000614601"/>
    </source>
</evidence>
<comment type="caution">
    <text evidence="1">The sequence shown here is derived from an EMBL/GenBank/DDBJ whole genome shotgun (WGS) entry which is preliminary data.</text>
</comment>
<evidence type="ECO:0000313" key="1">
    <source>
        <dbReference type="EMBL" id="CAD5218843.1"/>
    </source>
</evidence>
<reference evidence="1" key="1">
    <citation type="submission" date="2020-09" db="EMBL/GenBank/DDBJ databases">
        <authorList>
            <person name="Kikuchi T."/>
        </authorList>
    </citation>
    <scope>NUCLEOTIDE SEQUENCE</scope>
    <source>
        <strain evidence="1">SH1</strain>
    </source>
</reference>
<name>A0A811KV08_9BILA</name>
<organism evidence="1 2">
    <name type="scientific">Bursaphelenchus okinawaensis</name>
    <dbReference type="NCBI Taxonomy" id="465554"/>
    <lineage>
        <taxon>Eukaryota</taxon>
        <taxon>Metazoa</taxon>
        <taxon>Ecdysozoa</taxon>
        <taxon>Nematoda</taxon>
        <taxon>Chromadorea</taxon>
        <taxon>Rhabditida</taxon>
        <taxon>Tylenchina</taxon>
        <taxon>Tylenchomorpha</taxon>
        <taxon>Aphelenchoidea</taxon>
        <taxon>Aphelenchoididae</taxon>
        <taxon>Bursaphelenchus</taxon>
    </lineage>
</organism>
<keyword evidence="2" id="KW-1185">Reference proteome</keyword>
<accession>A0A811KV08</accession>
<proteinExistence type="predicted"/>
<protein>
    <submittedName>
        <fullName evidence="1">Uncharacterized protein</fullName>
    </submittedName>
</protein>
<dbReference type="Proteomes" id="UP000614601">
    <property type="component" value="Unassembled WGS sequence"/>
</dbReference>
<sequence>MRFLRWSLPVAERVIDYIENMEEISSTNYRTLDVNIETCPALKIRKHSMCCPYTGTVALILEDNRVLITNIDFAKKVFEIIDFRSVEGTMANLQLINKSTKLLVDMTTSYVVYDLVEKEIVKVYSALKEERYYSFTLYYREGILIDLYNQKEYKVKAATSPLIRCIVNADLYGYRKYVGYVNCHRELVTINNSTGEKRVICQKDNDSYDTIRILDIVDQVLRQGSGTRVFDIRTKEIGYYGGSCNRVLKDYRLVGLKYFHHNNNLIGYCEKKNKLTKLAKWPYKVRSGYILYAHADLLPQSTTHRIEEGSLCVIDHFGWSSGRLVSQKFRPVETKAVGFNYLKLSEIKVEEGELTEDKVNKARQQFELIVHNLSTDITKDVSAFQI</sequence>
<dbReference type="EMBL" id="CAJFCW020000004">
    <property type="protein sequence ID" value="CAG9111930.1"/>
    <property type="molecule type" value="Genomic_DNA"/>
</dbReference>
<gene>
    <name evidence="1" type="ORF">BOKJ2_LOCUS8053</name>
</gene>